<evidence type="ECO:0008006" key="3">
    <source>
        <dbReference type="Google" id="ProtNLM"/>
    </source>
</evidence>
<proteinExistence type="predicted"/>
<sequence>MLRPISVECHSRSQDYAYLGHTIQLGRNNFVESSFRRFRRVLPVFSYGAKMWTLTTGLVHKFKVSQSAMERAMLGVSFKDKIRNEIVCDRNKYPRYPIKSPS</sequence>
<evidence type="ECO:0000313" key="2">
    <source>
        <dbReference type="Proteomes" id="UP001153954"/>
    </source>
</evidence>
<protein>
    <recommendedName>
        <fullName evidence="3">Transposase</fullName>
    </recommendedName>
</protein>
<reference evidence="1" key="1">
    <citation type="submission" date="2022-03" db="EMBL/GenBank/DDBJ databases">
        <authorList>
            <person name="Tunstrom K."/>
        </authorList>
    </citation>
    <scope>NUCLEOTIDE SEQUENCE</scope>
</reference>
<organism evidence="1 2">
    <name type="scientific">Euphydryas editha</name>
    <name type="common">Edith's checkerspot</name>
    <dbReference type="NCBI Taxonomy" id="104508"/>
    <lineage>
        <taxon>Eukaryota</taxon>
        <taxon>Metazoa</taxon>
        <taxon>Ecdysozoa</taxon>
        <taxon>Arthropoda</taxon>
        <taxon>Hexapoda</taxon>
        <taxon>Insecta</taxon>
        <taxon>Pterygota</taxon>
        <taxon>Neoptera</taxon>
        <taxon>Endopterygota</taxon>
        <taxon>Lepidoptera</taxon>
        <taxon>Glossata</taxon>
        <taxon>Ditrysia</taxon>
        <taxon>Papilionoidea</taxon>
        <taxon>Nymphalidae</taxon>
        <taxon>Nymphalinae</taxon>
        <taxon>Euphydryas</taxon>
    </lineage>
</organism>
<accession>A0AAU9UHC6</accession>
<gene>
    <name evidence="1" type="ORF">EEDITHA_LOCUS12386</name>
</gene>
<dbReference type="AlphaFoldDB" id="A0AAU9UHC6"/>
<dbReference type="Proteomes" id="UP001153954">
    <property type="component" value="Unassembled WGS sequence"/>
</dbReference>
<keyword evidence="2" id="KW-1185">Reference proteome</keyword>
<name>A0AAU9UHC6_EUPED</name>
<comment type="caution">
    <text evidence="1">The sequence shown here is derived from an EMBL/GenBank/DDBJ whole genome shotgun (WGS) entry which is preliminary data.</text>
</comment>
<evidence type="ECO:0000313" key="1">
    <source>
        <dbReference type="EMBL" id="CAH2097125.1"/>
    </source>
</evidence>
<dbReference type="EMBL" id="CAKOGL010000017">
    <property type="protein sequence ID" value="CAH2097125.1"/>
    <property type="molecule type" value="Genomic_DNA"/>
</dbReference>